<organism evidence="1 2">
    <name type="scientific">Thermostichus vulcanus str. 'Rupite'</name>
    <dbReference type="NCBI Taxonomy" id="2813851"/>
    <lineage>
        <taxon>Bacteria</taxon>
        <taxon>Bacillati</taxon>
        <taxon>Cyanobacteriota</taxon>
        <taxon>Cyanophyceae</taxon>
        <taxon>Thermostichales</taxon>
        <taxon>Thermostichaceae</taxon>
        <taxon>Thermostichus</taxon>
    </lineage>
</organism>
<evidence type="ECO:0000313" key="2">
    <source>
        <dbReference type="Proteomes" id="UP000830835"/>
    </source>
</evidence>
<dbReference type="RefSeq" id="WP_244349381.1">
    <property type="nucleotide sequence ID" value="NZ_JAFIRA010000007.1"/>
</dbReference>
<dbReference type="Gene3D" id="2.60.40.2030">
    <property type="match status" value="1"/>
</dbReference>
<dbReference type="InterPro" id="IPR038081">
    <property type="entry name" value="CalX-like_sf"/>
</dbReference>
<comment type="caution">
    <text evidence="1">The sequence shown here is derived from an EMBL/GenBank/DDBJ whole genome shotgun (WGS) entry which is preliminary data.</text>
</comment>
<dbReference type="EMBL" id="JAFIRA010000007">
    <property type="protein sequence ID" value="MCJ2542148.1"/>
    <property type="molecule type" value="Genomic_DNA"/>
</dbReference>
<accession>A0ABT0C8N0</accession>
<dbReference type="Proteomes" id="UP000830835">
    <property type="component" value="Unassembled WGS sequence"/>
</dbReference>
<keyword evidence="2" id="KW-1185">Reference proteome</keyword>
<dbReference type="SUPFAM" id="SSF141072">
    <property type="entry name" value="CalX-like"/>
    <property type="match status" value="1"/>
</dbReference>
<protein>
    <submittedName>
        <fullName evidence="1">Uncharacterized protein</fullName>
    </submittedName>
</protein>
<proteinExistence type="predicted"/>
<name>A0ABT0C8N0_THEVL</name>
<reference evidence="1" key="1">
    <citation type="submission" date="2021-02" db="EMBL/GenBank/DDBJ databases">
        <title>The CRISPR/cas machinery reduction and long-range gene transfer in the hot spring cyanobacterium Synechococcus.</title>
        <authorList>
            <person name="Dvorak P."/>
            <person name="Jahodarova E."/>
            <person name="Hasler P."/>
            <person name="Poulickova A."/>
        </authorList>
    </citation>
    <scope>NUCLEOTIDE SEQUENCE</scope>
    <source>
        <strain evidence="1">Rupite</strain>
    </source>
</reference>
<gene>
    <name evidence="1" type="ORF">JX360_04380</name>
</gene>
<sequence>MGSSVVKVHLPSRIRSIWNSPGSTVFKAAALATLTACGAAVGLAPILFPAPLVGLRFFNDANQPIIQPEAPGLLRFSNIGNPVRLTVPETQPSQRVVFTLLNEDELLNQGPITEQTTERSVPITFQVDPASTAVPGRDYVPFSTELTVPAGQSRATLVIELINNLNPVGDRTLILNLLELPVGDPYSGAPCCTTAILTIRDAN</sequence>
<evidence type="ECO:0000313" key="1">
    <source>
        <dbReference type="EMBL" id="MCJ2542148.1"/>
    </source>
</evidence>